<keyword evidence="1" id="KW-0472">Membrane</keyword>
<proteinExistence type="predicted"/>
<evidence type="ECO:0000256" key="1">
    <source>
        <dbReference type="SAM" id="Phobius"/>
    </source>
</evidence>
<dbReference type="EMBL" id="SOHN01000011">
    <property type="protein sequence ID" value="TFD87853.1"/>
    <property type="molecule type" value="Genomic_DNA"/>
</dbReference>
<accession>A0A4R9BN30</accession>
<name>A0A4R9BN30_9MICO</name>
<feature type="transmembrane region" description="Helical" evidence="1">
    <location>
        <begin position="244"/>
        <end position="267"/>
    </location>
</feature>
<reference evidence="2 3" key="1">
    <citation type="submission" date="2019-03" db="EMBL/GenBank/DDBJ databases">
        <title>Genomics of glacier-inhabiting Cryobacterium strains.</title>
        <authorList>
            <person name="Liu Q."/>
            <person name="Xin Y.-H."/>
        </authorList>
    </citation>
    <scope>NUCLEOTIDE SEQUENCE [LARGE SCALE GENOMIC DNA]</scope>
    <source>
        <strain evidence="2 3">Sr54</strain>
    </source>
</reference>
<organism evidence="2 3">
    <name type="scientific">Cryobacterium serini</name>
    <dbReference type="NCBI Taxonomy" id="1259201"/>
    <lineage>
        <taxon>Bacteria</taxon>
        <taxon>Bacillati</taxon>
        <taxon>Actinomycetota</taxon>
        <taxon>Actinomycetes</taxon>
        <taxon>Micrococcales</taxon>
        <taxon>Microbacteriaceae</taxon>
        <taxon>Cryobacterium</taxon>
    </lineage>
</organism>
<keyword evidence="3" id="KW-1185">Reference proteome</keyword>
<dbReference type="RefSeq" id="WP_134529750.1">
    <property type="nucleotide sequence ID" value="NZ_SOHN01000011.1"/>
</dbReference>
<sequence length="477" mass="50166">MTGAGTNDSRFDPSAMTIGAGIASMNVFLPREGELCQPEGYEFERHVTMTATPESFLLVAVTPNHDYSCEPDHTTTSVGSTDTWRGTFAGGDTCIFAGIATCQEAVHDAGADGQADNPAAVGVGADVTLQERFVGLIGASPAAPSVLSTLPVADAVRVDAGHLALTAIVVVILVLLLAFPTQLLNRATEEGFERWQRRHHGGVAAPKAGRTVKTFAAAAGGLLTAALISSFVDPGFGFTAASARVFGSIAFSFVLELGVGWFILIAVMRRLAPSAPPSVEFKPASLLIVIAAVIFTRITEFQPALLFGLVAGVAFATASTHLKIRTTLISTCYTMGVGLIAWVAYSLISGGVEPGKNVGSQFALETLASLTIGAFAGLPLALVPLRGLSGHGIFMWNRWVWGGLYGFALLVFFIVLLPLPSSWAGIDLDLTVWIGLYLMYAVIAVAAWLFLRPLPDVLATAEVNSDSDREHSENRAG</sequence>
<feature type="transmembrane region" description="Helical" evidence="1">
    <location>
        <begin position="399"/>
        <end position="419"/>
    </location>
</feature>
<comment type="caution">
    <text evidence="2">The sequence shown here is derived from an EMBL/GenBank/DDBJ whole genome shotgun (WGS) entry which is preliminary data.</text>
</comment>
<feature type="transmembrane region" description="Helical" evidence="1">
    <location>
        <begin position="215"/>
        <end position="232"/>
    </location>
</feature>
<evidence type="ECO:0000313" key="3">
    <source>
        <dbReference type="Proteomes" id="UP000297626"/>
    </source>
</evidence>
<gene>
    <name evidence="2" type="ORF">E3T51_10360</name>
</gene>
<keyword evidence="1" id="KW-1133">Transmembrane helix</keyword>
<feature type="transmembrane region" description="Helical" evidence="1">
    <location>
        <begin position="279"/>
        <end position="298"/>
    </location>
</feature>
<keyword evidence="1" id="KW-0812">Transmembrane</keyword>
<evidence type="ECO:0000313" key="2">
    <source>
        <dbReference type="EMBL" id="TFD87853.1"/>
    </source>
</evidence>
<dbReference type="AlphaFoldDB" id="A0A4R9BN30"/>
<feature type="transmembrane region" description="Helical" evidence="1">
    <location>
        <begin position="431"/>
        <end position="451"/>
    </location>
</feature>
<feature type="transmembrane region" description="Helical" evidence="1">
    <location>
        <begin position="368"/>
        <end position="387"/>
    </location>
</feature>
<dbReference type="Proteomes" id="UP000297626">
    <property type="component" value="Unassembled WGS sequence"/>
</dbReference>
<feature type="transmembrane region" description="Helical" evidence="1">
    <location>
        <begin position="160"/>
        <end position="179"/>
    </location>
</feature>
<feature type="transmembrane region" description="Helical" evidence="1">
    <location>
        <begin position="329"/>
        <end position="348"/>
    </location>
</feature>
<protein>
    <submittedName>
        <fullName evidence="2">Uncharacterized protein</fullName>
    </submittedName>
</protein>